<dbReference type="Gramene" id="OBART03G24430.1">
    <property type="protein sequence ID" value="OBART03G24430.1"/>
    <property type="gene ID" value="OBART03G24430"/>
</dbReference>
<evidence type="ECO:0000313" key="3">
    <source>
        <dbReference type="Proteomes" id="UP000026960"/>
    </source>
</evidence>
<name>A0A0D3FKT6_9ORYZ</name>
<feature type="compositionally biased region" description="Basic and acidic residues" evidence="1">
    <location>
        <begin position="96"/>
        <end position="107"/>
    </location>
</feature>
<sequence>MSWAIAVPVPSSSRRQKRAAFLVALTPEAAVLLPELPPFPSLPSAPLSSFPSRAHLQHGGSASGAEADGEGDGGAAVELVVQRPPERKKKGKKGEKKGGEGREKEGRREKKIKNFYVIIHVACHVRLRPNKTLDQVDTINQV</sequence>
<evidence type="ECO:0000313" key="2">
    <source>
        <dbReference type="EnsemblPlants" id="OBART03G24430.1"/>
    </source>
</evidence>
<protein>
    <submittedName>
        <fullName evidence="2">Uncharacterized protein</fullName>
    </submittedName>
</protein>
<accession>A0A0D3FKT6</accession>
<dbReference type="AlphaFoldDB" id="A0A0D3FKT6"/>
<feature type="compositionally biased region" description="Basic residues" evidence="1">
    <location>
        <begin position="86"/>
        <end position="95"/>
    </location>
</feature>
<dbReference type="HOGENOM" id="CLU_1818791_0_0_1"/>
<evidence type="ECO:0000256" key="1">
    <source>
        <dbReference type="SAM" id="MobiDB-lite"/>
    </source>
</evidence>
<keyword evidence="3" id="KW-1185">Reference proteome</keyword>
<feature type="region of interest" description="Disordered" evidence="1">
    <location>
        <begin position="43"/>
        <end position="107"/>
    </location>
</feature>
<reference evidence="2" key="2">
    <citation type="submission" date="2015-03" db="UniProtKB">
        <authorList>
            <consortium name="EnsemblPlants"/>
        </authorList>
    </citation>
    <scope>IDENTIFICATION</scope>
</reference>
<dbReference type="STRING" id="65489.A0A0D3FKT6"/>
<dbReference type="Proteomes" id="UP000026960">
    <property type="component" value="Chromosome 3"/>
</dbReference>
<proteinExistence type="predicted"/>
<reference evidence="2" key="1">
    <citation type="journal article" date="2009" name="Rice">
        <title>De Novo Next Generation Sequencing of Plant Genomes.</title>
        <authorList>
            <person name="Rounsley S."/>
            <person name="Marri P.R."/>
            <person name="Yu Y."/>
            <person name="He R."/>
            <person name="Sisneros N."/>
            <person name="Goicoechea J.L."/>
            <person name="Lee S.J."/>
            <person name="Angelova A."/>
            <person name="Kudrna D."/>
            <person name="Luo M."/>
            <person name="Affourtit J."/>
            <person name="Desany B."/>
            <person name="Knight J."/>
            <person name="Niazi F."/>
            <person name="Egholm M."/>
            <person name="Wing R.A."/>
        </authorList>
    </citation>
    <scope>NUCLEOTIDE SEQUENCE [LARGE SCALE GENOMIC DNA]</scope>
    <source>
        <strain evidence="2">cv. IRGC 105608</strain>
    </source>
</reference>
<organism evidence="2">
    <name type="scientific">Oryza barthii</name>
    <dbReference type="NCBI Taxonomy" id="65489"/>
    <lineage>
        <taxon>Eukaryota</taxon>
        <taxon>Viridiplantae</taxon>
        <taxon>Streptophyta</taxon>
        <taxon>Embryophyta</taxon>
        <taxon>Tracheophyta</taxon>
        <taxon>Spermatophyta</taxon>
        <taxon>Magnoliopsida</taxon>
        <taxon>Liliopsida</taxon>
        <taxon>Poales</taxon>
        <taxon>Poaceae</taxon>
        <taxon>BOP clade</taxon>
        <taxon>Oryzoideae</taxon>
        <taxon>Oryzeae</taxon>
        <taxon>Oryzinae</taxon>
        <taxon>Oryza</taxon>
    </lineage>
</organism>
<dbReference type="PaxDb" id="65489-OBART03G24430.1"/>
<dbReference type="EnsemblPlants" id="OBART03G24430.1">
    <property type="protein sequence ID" value="OBART03G24430.1"/>
    <property type="gene ID" value="OBART03G24430"/>
</dbReference>